<accession>A0A4U0FER1</accession>
<evidence type="ECO:0000256" key="1">
    <source>
        <dbReference type="SAM" id="Phobius"/>
    </source>
</evidence>
<evidence type="ECO:0000313" key="2">
    <source>
        <dbReference type="EMBL" id="TJY43433.1"/>
    </source>
</evidence>
<organism evidence="2 3">
    <name type="scientific">Cohnella pontilimi</name>
    <dbReference type="NCBI Taxonomy" id="2564100"/>
    <lineage>
        <taxon>Bacteria</taxon>
        <taxon>Bacillati</taxon>
        <taxon>Bacillota</taxon>
        <taxon>Bacilli</taxon>
        <taxon>Bacillales</taxon>
        <taxon>Paenibacillaceae</taxon>
        <taxon>Cohnella</taxon>
    </lineage>
</organism>
<feature type="transmembrane region" description="Helical" evidence="1">
    <location>
        <begin position="7"/>
        <end position="27"/>
    </location>
</feature>
<keyword evidence="1" id="KW-0472">Membrane</keyword>
<reference evidence="2 3" key="1">
    <citation type="submission" date="2019-04" db="EMBL/GenBank/DDBJ databases">
        <title>Cohnella sp. nov., isolated from soil.</title>
        <authorList>
            <person name="Kim W."/>
        </authorList>
    </citation>
    <scope>NUCLEOTIDE SEQUENCE [LARGE SCALE GENOMIC DNA]</scope>
    <source>
        <strain evidence="2 3">CAU 1483</strain>
    </source>
</reference>
<proteinExistence type="predicted"/>
<dbReference type="OrthoDB" id="2679677at2"/>
<dbReference type="AlphaFoldDB" id="A0A4U0FER1"/>
<protein>
    <submittedName>
        <fullName evidence="2">Uncharacterized protein</fullName>
    </submittedName>
</protein>
<keyword evidence="1" id="KW-1133">Transmembrane helix</keyword>
<keyword evidence="1" id="KW-0812">Transmembrane</keyword>
<keyword evidence="3" id="KW-1185">Reference proteome</keyword>
<name>A0A4U0FER1_9BACL</name>
<sequence length="198" mass="21462">MEKKRSYTVPVLLLILVVLTTLIVMVYSKLLVAQQQQTTEKGKRLAEQYILANAFAERLSEGAALLRADATEAQRLRGKRLMGEADYPSVPTVAILTEAARRTSGQSNEEAFKPISVAMSKLSEKLNEIGEHDGAITAEEQRVLATVHAGAADMAEALHKFRPPTGDAGFRQMQAGGEWVAAVNDAAKALQDMAAKLK</sequence>
<gene>
    <name evidence="2" type="ORF">E5161_05995</name>
</gene>
<dbReference type="RefSeq" id="WP_136776796.1">
    <property type="nucleotide sequence ID" value="NZ_SUPK01000002.1"/>
</dbReference>
<dbReference type="EMBL" id="SUPK01000002">
    <property type="protein sequence ID" value="TJY43433.1"/>
    <property type="molecule type" value="Genomic_DNA"/>
</dbReference>
<dbReference type="Proteomes" id="UP000309673">
    <property type="component" value="Unassembled WGS sequence"/>
</dbReference>
<evidence type="ECO:0000313" key="3">
    <source>
        <dbReference type="Proteomes" id="UP000309673"/>
    </source>
</evidence>
<comment type="caution">
    <text evidence="2">The sequence shown here is derived from an EMBL/GenBank/DDBJ whole genome shotgun (WGS) entry which is preliminary data.</text>
</comment>